<protein>
    <recommendedName>
        <fullName evidence="3">Anti-bacteriophage protein A/HamA C-terminal domain-containing protein</fullName>
    </recommendedName>
</protein>
<reference evidence="1 2" key="1">
    <citation type="submission" date="2017-03" db="EMBL/GenBank/DDBJ databases">
        <authorList>
            <person name="Afonso C.L."/>
            <person name="Miller P.J."/>
            <person name="Scott M.A."/>
            <person name="Spackman E."/>
            <person name="Goraichik I."/>
            <person name="Dimitrov K.M."/>
            <person name="Suarez D.L."/>
            <person name="Swayne D.E."/>
        </authorList>
    </citation>
    <scope>NUCLEOTIDE SEQUENCE [LARGE SCALE GENOMIC DNA]</scope>
    <source>
        <strain evidence="1 2">CECT 7450</strain>
    </source>
</reference>
<evidence type="ECO:0000313" key="2">
    <source>
        <dbReference type="Proteomes" id="UP000193061"/>
    </source>
</evidence>
<keyword evidence="2" id="KW-1185">Reference proteome</keyword>
<organism evidence="1 2">
    <name type="scientific">Roseovarius albus</name>
    <dbReference type="NCBI Taxonomy" id="1247867"/>
    <lineage>
        <taxon>Bacteria</taxon>
        <taxon>Pseudomonadati</taxon>
        <taxon>Pseudomonadota</taxon>
        <taxon>Alphaproteobacteria</taxon>
        <taxon>Rhodobacterales</taxon>
        <taxon>Roseobacteraceae</taxon>
        <taxon>Roseovarius</taxon>
    </lineage>
</organism>
<accession>A0A1X6ZYF1</accession>
<dbReference type="AlphaFoldDB" id="A0A1X6ZYF1"/>
<evidence type="ECO:0008006" key="3">
    <source>
        <dbReference type="Google" id="ProtNLM"/>
    </source>
</evidence>
<gene>
    <name evidence="1" type="ORF">ROA7450_03420</name>
</gene>
<sequence>MPITFNNIDNEDHWFGYDWNIEDKDMLARHLARVALGQYRHVAKILAATQAADVIPFASAYEGARSLLISKQAEPWHRDGWVFQVISWIAAHLSSTGELIAPPHMQHADKGFDGLHLHIDKTTGKVCKAMLCEDKATTNSRNKVQSQVWPEFASFEAGLRDHELVSRVTSLLETRPDVDPDDAVVGVLWDDARSYRVAVTIGDEHNSEEGLKRLFRGYNDNVDGNVERRRAETLYVKDLRVWMNCVVDKALTVLDELEGADV</sequence>
<proteinExistence type="predicted"/>
<dbReference type="Proteomes" id="UP000193061">
    <property type="component" value="Unassembled WGS sequence"/>
</dbReference>
<name>A0A1X6ZYF1_9RHOB</name>
<dbReference type="RefSeq" id="WP_085807100.1">
    <property type="nucleotide sequence ID" value="NZ_FWFX01000012.1"/>
</dbReference>
<dbReference type="OrthoDB" id="5117958at2"/>
<dbReference type="EMBL" id="FWFX01000012">
    <property type="protein sequence ID" value="SLN64602.1"/>
    <property type="molecule type" value="Genomic_DNA"/>
</dbReference>
<evidence type="ECO:0000313" key="1">
    <source>
        <dbReference type="EMBL" id="SLN64602.1"/>
    </source>
</evidence>